<keyword evidence="9 13" id="KW-0547">Nucleotide-binding</keyword>
<dbReference type="InterPro" id="IPR038385">
    <property type="entry name" value="Sua5/YwlC_C"/>
</dbReference>
<dbReference type="PANTHER" id="PTHR17490">
    <property type="entry name" value="SUA5"/>
    <property type="match status" value="1"/>
</dbReference>
<evidence type="ECO:0000256" key="2">
    <source>
        <dbReference type="ARBA" id="ARBA00007663"/>
    </source>
</evidence>
<comment type="function">
    <text evidence="13">Required for the formation of a threonylcarbamoyl group on adenosine at position 37 (t(6)A37) in tRNAs that read codons beginning with adenine.</text>
</comment>
<dbReference type="SUPFAM" id="SSF55821">
    <property type="entry name" value="YrdC/RibB"/>
    <property type="match status" value="1"/>
</dbReference>
<dbReference type="PANTHER" id="PTHR17490:SF16">
    <property type="entry name" value="THREONYLCARBAMOYL-AMP SYNTHASE"/>
    <property type="match status" value="1"/>
</dbReference>
<dbReference type="InterPro" id="IPR050156">
    <property type="entry name" value="TC-AMP_synthase_SUA5"/>
</dbReference>
<gene>
    <name evidence="15" type="ORF">ABS767_08915</name>
</gene>
<dbReference type="Gene3D" id="3.90.870.10">
    <property type="entry name" value="DHBP synthase"/>
    <property type="match status" value="1"/>
</dbReference>
<dbReference type="InterPro" id="IPR017945">
    <property type="entry name" value="DHBP_synth_RibB-like_a/b_dom"/>
</dbReference>
<organism evidence="15 16">
    <name type="scientific">Sphingomonas plantiphila</name>
    <dbReference type="NCBI Taxonomy" id="3163295"/>
    <lineage>
        <taxon>Bacteria</taxon>
        <taxon>Pseudomonadati</taxon>
        <taxon>Pseudomonadota</taxon>
        <taxon>Alphaproteobacteria</taxon>
        <taxon>Sphingomonadales</taxon>
        <taxon>Sphingomonadaceae</taxon>
        <taxon>Sphingomonas</taxon>
    </lineage>
</organism>
<dbReference type="PROSITE" id="PS51163">
    <property type="entry name" value="YRDC"/>
    <property type="match status" value="1"/>
</dbReference>
<evidence type="ECO:0000256" key="13">
    <source>
        <dbReference type="PIRNR" id="PIRNR004930"/>
    </source>
</evidence>
<keyword evidence="16" id="KW-1185">Reference proteome</keyword>
<keyword evidence="5 13" id="KW-0963">Cytoplasm</keyword>
<evidence type="ECO:0000256" key="4">
    <source>
        <dbReference type="ARBA" id="ARBA00015492"/>
    </source>
</evidence>
<accession>A0ABW8YPJ0</accession>
<dbReference type="Proteomes" id="UP001629244">
    <property type="component" value="Unassembled WGS sequence"/>
</dbReference>
<dbReference type="InterPro" id="IPR006070">
    <property type="entry name" value="Sua5-like_dom"/>
</dbReference>
<dbReference type="EC" id="2.7.7.87" evidence="3 13"/>
<keyword evidence="8 13" id="KW-0548">Nucleotidyltransferase</keyword>
<evidence type="ECO:0000256" key="12">
    <source>
        <dbReference type="ARBA" id="ARBA00048366"/>
    </source>
</evidence>
<evidence type="ECO:0000256" key="10">
    <source>
        <dbReference type="ARBA" id="ARBA00022840"/>
    </source>
</evidence>
<comment type="subcellular location">
    <subcellularLocation>
        <location evidence="1 13">Cytoplasm</location>
    </subcellularLocation>
</comment>
<keyword evidence="7 13" id="KW-0819">tRNA processing</keyword>
<dbReference type="Pfam" id="PF01300">
    <property type="entry name" value="Sua5_yciO_yrdC"/>
    <property type="match status" value="1"/>
</dbReference>
<proteinExistence type="inferred from homology"/>
<protein>
    <recommendedName>
        <fullName evidence="4 13">Threonylcarbamoyl-AMP synthase</fullName>
        <shortName evidence="13">TC-AMP synthase</shortName>
        <ecNumber evidence="3 13">2.7.7.87</ecNumber>
    </recommendedName>
    <alternativeName>
        <fullName evidence="11 13">L-threonylcarbamoyladenylate synthase</fullName>
    </alternativeName>
</protein>
<comment type="similarity">
    <text evidence="2 13">Belongs to the SUA5 family.</text>
</comment>
<sequence>MTEPNPRILPYGEAAIAEAATLIGAGGCVATPTETVYGLAADATNADAVAGIYAAKGRPSFNPLIVHVAGRRAAEAIAMFDRDARALADAFWPGPLTLVLPLRPDASIAGLVTAGLATIAIRVPQHRAMQALLAATGKPLAAPSANASGTISPTRAEHVATSLSGRIPLVIDDGATSGGIESTIVAVGSQPRLLRPGPISAADIEREIGRWLGEAGAGIEAPGQLASHYAPRKPLRLNASAPHDGEWLIGFGDVAGDDTLSAGGDLTQAAARLFDALHRADASDRAAIAVAPVPEEGIGIAINDRLRRAAVR</sequence>
<dbReference type="NCBIfam" id="TIGR00057">
    <property type="entry name" value="L-threonylcarbamoyladenylate synthase"/>
    <property type="match status" value="1"/>
</dbReference>
<dbReference type="RefSeq" id="WP_408077997.1">
    <property type="nucleotide sequence ID" value="NZ_JBELQC010000001.1"/>
</dbReference>
<evidence type="ECO:0000259" key="14">
    <source>
        <dbReference type="PROSITE" id="PS51163"/>
    </source>
</evidence>
<comment type="caution">
    <text evidence="15">The sequence shown here is derived from an EMBL/GenBank/DDBJ whole genome shotgun (WGS) entry which is preliminary data.</text>
</comment>
<dbReference type="InterPro" id="IPR010923">
    <property type="entry name" value="T(6)A37_SUA5"/>
</dbReference>
<reference evidence="15 16" key="1">
    <citation type="submission" date="2024-06" db="EMBL/GenBank/DDBJ databases">
        <authorList>
            <person name="Kaempfer P."/>
            <person name="Viver T."/>
        </authorList>
    </citation>
    <scope>NUCLEOTIDE SEQUENCE [LARGE SCALE GENOMIC DNA]</scope>
    <source>
        <strain evidence="15 16">ST-64</strain>
    </source>
</reference>
<keyword evidence="6 13" id="KW-0808">Transferase</keyword>
<dbReference type="PIRSF" id="PIRSF004930">
    <property type="entry name" value="Tln_factor_SUA5"/>
    <property type="match status" value="1"/>
</dbReference>
<evidence type="ECO:0000256" key="8">
    <source>
        <dbReference type="ARBA" id="ARBA00022695"/>
    </source>
</evidence>
<evidence type="ECO:0000313" key="15">
    <source>
        <dbReference type="EMBL" id="MFL9841080.1"/>
    </source>
</evidence>
<evidence type="ECO:0000256" key="1">
    <source>
        <dbReference type="ARBA" id="ARBA00004496"/>
    </source>
</evidence>
<feature type="domain" description="YrdC-like" evidence="14">
    <location>
        <begin position="13"/>
        <end position="199"/>
    </location>
</feature>
<comment type="catalytic activity">
    <reaction evidence="12 13">
        <text>L-threonine + hydrogencarbonate + ATP = L-threonylcarbamoyladenylate + diphosphate + H2O</text>
        <dbReference type="Rhea" id="RHEA:36407"/>
        <dbReference type="ChEBI" id="CHEBI:15377"/>
        <dbReference type="ChEBI" id="CHEBI:17544"/>
        <dbReference type="ChEBI" id="CHEBI:30616"/>
        <dbReference type="ChEBI" id="CHEBI:33019"/>
        <dbReference type="ChEBI" id="CHEBI:57926"/>
        <dbReference type="ChEBI" id="CHEBI:73682"/>
        <dbReference type="EC" id="2.7.7.87"/>
    </reaction>
</comment>
<dbReference type="Gene3D" id="3.40.50.11030">
    <property type="entry name" value="Threonylcarbamoyl-AMP synthase, C-terminal domain"/>
    <property type="match status" value="1"/>
</dbReference>
<dbReference type="Pfam" id="PF03481">
    <property type="entry name" value="Sua5_C"/>
    <property type="match status" value="1"/>
</dbReference>
<name>A0ABW8YPJ0_9SPHN</name>
<evidence type="ECO:0000256" key="7">
    <source>
        <dbReference type="ARBA" id="ARBA00022694"/>
    </source>
</evidence>
<dbReference type="EMBL" id="JBELQC010000001">
    <property type="protein sequence ID" value="MFL9841080.1"/>
    <property type="molecule type" value="Genomic_DNA"/>
</dbReference>
<evidence type="ECO:0000256" key="5">
    <source>
        <dbReference type="ARBA" id="ARBA00022490"/>
    </source>
</evidence>
<evidence type="ECO:0000256" key="11">
    <source>
        <dbReference type="ARBA" id="ARBA00029774"/>
    </source>
</evidence>
<keyword evidence="10 13" id="KW-0067">ATP-binding</keyword>
<evidence type="ECO:0000256" key="3">
    <source>
        <dbReference type="ARBA" id="ARBA00012584"/>
    </source>
</evidence>
<dbReference type="GO" id="GO:0061710">
    <property type="term" value="F:L-threonylcarbamoyladenylate synthase"/>
    <property type="evidence" value="ECO:0007669"/>
    <property type="project" value="UniProtKB-EC"/>
</dbReference>
<evidence type="ECO:0000313" key="16">
    <source>
        <dbReference type="Proteomes" id="UP001629244"/>
    </source>
</evidence>
<dbReference type="InterPro" id="IPR005145">
    <property type="entry name" value="Sua5_C"/>
</dbReference>
<evidence type="ECO:0000256" key="6">
    <source>
        <dbReference type="ARBA" id="ARBA00022679"/>
    </source>
</evidence>
<evidence type="ECO:0000256" key="9">
    <source>
        <dbReference type="ARBA" id="ARBA00022741"/>
    </source>
</evidence>